<evidence type="ECO:0000256" key="2">
    <source>
        <dbReference type="ARBA" id="ARBA00023015"/>
    </source>
</evidence>
<dbReference type="PROSITE" id="PS50014">
    <property type="entry name" value="BROMODOMAIN_2"/>
    <property type="match status" value="1"/>
</dbReference>
<feature type="compositionally biased region" description="Acidic residues" evidence="7">
    <location>
        <begin position="790"/>
        <end position="800"/>
    </location>
</feature>
<feature type="compositionally biased region" description="Basic residues" evidence="7">
    <location>
        <begin position="354"/>
        <end position="365"/>
    </location>
</feature>
<feature type="compositionally biased region" description="Basic and acidic residues" evidence="7">
    <location>
        <begin position="730"/>
        <end position="741"/>
    </location>
</feature>
<evidence type="ECO:0000256" key="6">
    <source>
        <dbReference type="PROSITE-ProRule" id="PRU00035"/>
    </source>
</evidence>
<proteinExistence type="predicted"/>
<keyword evidence="10" id="KW-1185">Reference proteome</keyword>
<feature type="region of interest" description="Disordered" evidence="7">
    <location>
        <begin position="162"/>
        <end position="262"/>
    </location>
</feature>
<gene>
    <name evidence="9" type="primary">SPT7</name>
    <name evidence="9" type="ORF">EHS24_008901</name>
</gene>
<evidence type="ECO:0000313" key="10">
    <source>
        <dbReference type="Proteomes" id="UP000279236"/>
    </source>
</evidence>
<dbReference type="GO" id="GO:0006325">
    <property type="term" value="P:chromatin organization"/>
    <property type="evidence" value="ECO:0007669"/>
    <property type="project" value="UniProtKB-ARBA"/>
</dbReference>
<evidence type="ECO:0000313" key="9">
    <source>
        <dbReference type="EMBL" id="RSH80325.1"/>
    </source>
</evidence>
<dbReference type="RefSeq" id="XP_028475272.1">
    <property type="nucleotide sequence ID" value="XM_028624200.1"/>
</dbReference>
<comment type="caution">
    <text evidence="9">The sequence shown here is derived from an EMBL/GenBank/DDBJ whole genome shotgun (WGS) entry which is preliminary data.</text>
</comment>
<evidence type="ECO:0000256" key="7">
    <source>
        <dbReference type="SAM" id="MobiDB-lite"/>
    </source>
</evidence>
<keyword evidence="4" id="KW-0804">Transcription</keyword>
<dbReference type="InterPro" id="IPR018359">
    <property type="entry name" value="Bromodomain_CS"/>
</dbReference>
<dbReference type="Proteomes" id="UP000279236">
    <property type="component" value="Unassembled WGS sequence"/>
</dbReference>
<dbReference type="SMART" id="SM00297">
    <property type="entry name" value="BROMO"/>
    <property type="match status" value="1"/>
</dbReference>
<protein>
    <submittedName>
        <fullName evidence="9">Transcriptional activator spt7</fullName>
    </submittedName>
</protein>
<evidence type="ECO:0000256" key="1">
    <source>
        <dbReference type="ARBA" id="ARBA00004123"/>
    </source>
</evidence>
<feature type="region of interest" description="Disordered" evidence="7">
    <location>
        <begin position="720"/>
        <end position="800"/>
    </location>
</feature>
<dbReference type="InterPro" id="IPR001487">
    <property type="entry name" value="Bromodomain"/>
</dbReference>
<dbReference type="PANTHER" id="PTHR47343">
    <property type="entry name" value="TRANSCRIPTIONAL ACTIVATOR SPT7"/>
    <property type="match status" value="1"/>
</dbReference>
<feature type="compositionally biased region" description="Basic and acidic residues" evidence="7">
    <location>
        <begin position="459"/>
        <end position="470"/>
    </location>
</feature>
<dbReference type="PROSITE" id="PS00633">
    <property type="entry name" value="BROMODOMAIN_1"/>
    <property type="match status" value="1"/>
</dbReference>
<name>A0A427XN45_9TREE</name>
<dbReference type="GO" id="GO:0000124">
    <property type="term" value="C:SAGA complex"/>
    <property type="evidence" value="ECO:0007669"/>
    <property type="project" value="InterPro"/>
</dbReference>
<organism evidence="9 10">
    <name type="scientific">Apiotrichum porosum</name>
    <dbReference type="NCBI Taxonomy" id="105984"/>
    <lineage>
        <taxon>Eukaryota</taxon>
        <taxon>Fungi</taxon>
        <taxon>Dikarya</taxon>
        <taxon>Basidiomycota</taxon>
        <taxon>Agaricomycotina</taxon>
        <taxon>Tremellomycetes</taxon>
        <taxon>Trichosporonales</taxon>
        <taxon>Trichosporonaceae</taxon>
        <taxon>Apiotrichum</taxon>
    </lineage>
</organism>
<keyword evidence="5" id="KW-0539">Nucleus</keyword>
<dbReference type="STRING" id="105984.A0A427XN45"/>
<comment type="subcellular location">
    <subcellularLocation>
        <location evidence="1">Nucleus</location>
    </subcellularLocation>
</comment>
<reference evidence="9 10" key="1">
    <citation type="submission" date="2018-11" db="EMBL/GenBank/DDBJ databases">
        <title>Genome sequence of Apiotrichum porosum DSM 27194.</title>
        <authorList>
            <person name="Aliyu H."/>
            <person name="Gorte O."/>
            <person name="Ochsenreither K."/>
        </authorList>
    </citation>
    <scope>NUCLEOTIDE SEQUENCE [LARGE SCALE GENOMIC DNA]</scope>
    <source>
        <strain evidence="9 10">DSM 27194</strain>
    </source>
</reference>
<dbReference type="GO" id="GO:0046695">
    <property type="term" value="C:SLIK (SAGA-like) complex"/>
    <property type="evidence" value="ECO:0007669"/>
    <property type="project" value="InterPro"/>
</dbReference>
<dbReference type="EMBL" id="RSCE01000008">
    <property type="protein sequence ID" value="RSH80325.1"/>
    <property type="molecule type" value="Genomic_DNA"/>
</dbReference>
<feature type="compositionally biased region" description="Acidic residues" evidence="7">
    <location>
        <begin position="180"/>
        <end position="198"/>
    </location>
</feature>
<feature type="region of interest" description="Disordered" evidence="7">
    <location>
        <begin position="349"/>
        <end position="389"/>
    </location>
</feature>
<dbReference type="InterPro" id="IPR009072">
    <property type="entry name" value="Histone-fold"/>
</dbReference>
<dbReference type="Gene3D" id="1.20.920.10">
    <property type="entry name" value="Bromodomain-like"/>
    <property type="match status" value="1"/>
</dbReference>
<dbReference type="GO" id="GO:0005198">
    <property type="term" value="F:structural molecule activity"/>
    <property type="evidence" value="ECO:0007669"/>
    <property type="project" value="TreeGrafter"/>
</dbReference>
<dbReference type="AlphaFoldDB" id="A0A427XN45"/>
<dbReference type="PRINTS" id="PR00503">
    <property type="entry name" value="BROMODOMAIN"/>
</dbReference>
<evidence type="ECO:0000256" key="5">
    <source>
        <dbReference type="ARBA" id="ARBA00023242"/>
    </source>
</evidence>
<dbReference type="Pfam" id="PF07524">
    <property type="entry name" value="Bromo_TP"/>
    <property type="match status" value="1"/>
</dbReference>
<dbReference type="CDD" id="cd22927">
    <property type="entry name" value="HFD_SPT7"/>
    <property type="match status" value="1"/>
</dbReference>
<dbReference type="Pfam" id="PF00439">
    <property type="entry name" value="Bromodomain"/>
    <property type="match status" value="1"/>
</dbReference>
<evidence type="ECO:0000259" key="8">
    <source>
        <dbReference type="PROSITE" id="PS50014"/>
    </source>
</evidence>
<dbReference type="InterPro" id="IPR036427">
    <property type="entry name" value="Bromodomain-like_sf"/>
</dbReference>
<keyword evidence="2" id="KW-0805">Transcription regulation</keyword>
<feature type="region of interest" description="Disordered" evidence="7">
    <location>
        <begin position="446"/>
        <end position="475"/>
    </location>
</feature>
<evidence type="ECO:0000256" key="4">
    <source>
        <dbReference type="ARBA" id="ARBA00023163"/>
    </source>
</evidence>
<dbReference type="OrthoDB" id="21449at2759"/>
<dbReference type="GeneID" id="39593444"/>
<dbReference type="GO" id="GO:0046982">
    <property type="term" value="F:protein heterodimerization activity"/>
    <property type="evidence" value="ECO:0007669"/>
    <property type="project" value="InterPro"/>
</dbReference>
<dbReference type="PANTHER" id="PTHR47343:SF1">
    <property type="entry name" value="TRANSCRIPTIONAL ACTIVATOR SPT7"/>
    <property type="match status" value="1"/>
</dbReference>
<keyword evidence="3 6" id="KW-0103">Bromodomain</keyword>
<dbReference type="GO" id="GO:0005634">
    <property type="term" value="C:nucleus"/>
    <property type="evidence" value="ECO:0007669"/>
    <property type="project" value="UniProtKB-SubCell"/>
</dbReference>
<dbReference type="GO" id="GO:0006357">
    <property type="term" value="P:regulation of transcription by RNA polymerase II"/>
    <property type="evidence" value="ECO:0007669"/>
    <property type="project" value="TreeGrafter"/>
</dbReference>
<dbReference type="SUPFAM" id="SSF47370">
    <property type="entry name" value="Bromodomain"/>
    <property type="match status" value="1"/>
</dbReference>
<sequence length="800" mass="87370">MKYLLGYLEGISDAPSITDPDFQQLLVDVQASKKSSDAFYDSLEKVVNELRSTPEAAAFLKPVSKRDAPDYFQYITRPMDLSTVLRNVKAHKYKNKTDFGNDLDQIWKNCLTYNTTANHPLRAVAKFLQQKTNHLLDFIADRDDTANNPLLSILSSAGASAAVQRAASQQPGAAGPSGNGDDEDAAGESDDAMGEDDEAGKSADKQPPPSGHGDPNGRATPDAGASRDKRATSVGSASGDRRVNGKANGVAKSPPPFRPSFQANLDAPALIRTPYTMTHLQPVSLNEPGPSFSDKGKARDVLYGNAPPPWYPVSVTTDDEDAKLEGYWWGMTSKDDAYVGGLPAVPCMLEGPSQKRRRVSSRRQRSASPQANGNARPARFESAPPSLVPSKPVSLERVVQRGIDKMVDARQTMNIIQDWQRYYEGDGMGPPPPLLEPPEVERARLAEERTEGKRKRREARVEGAERRKQGGEVGEAEAALSLKRVTASMLAHSGFEGANEIPLDLFTRVAGDYLRNLGRTFRLLIDGFSHQMDSEEIVLHALHENGQIELQDLESHIKDDIGRETSKVAEMQRKVRQSYKELTTGPVIEDDMLFAQDGEMLQHGDFAEDLGEDFLGLRELGIDKEFGLNSLSVPKALFFGRRNRNNAAALGAKADEPDFPSPPQFISLTPGSYKNVTPALMHAFYAHRIEAGTGVDKDDAFDQVHATIGPLGQIVQKPLPGAAAAKKTQAKKDANGEEKKEKKPAKKPGQPGVGKGNWIRPSKEERERRAAEKKAALERQRAEAAASAPPEEEDAEGEEE</sequence>
<feature type="domain" description="Bromo" evidence="8">
    <location>
        <begin position="51"/>
        <end position="121"/>
    </location>
</feature>
<dbReference type="InterPro" id="IPR006565">
    <property type="entry name" value="BTP"/>
</dbReference>
<dbReference type="InterPro" id="IPR037782">
    <property type="entry name" value="Spt7"/>
</dbReference>
<feature type="compositionally biased region" description="Basic and acidic residues" evidence="7">
    <location>
        <begin position="761"/>
        <end position="782"/>
    </location>
</feature>
<dbReference type="Gene3D" id="1.10.20.10">
    <property type="entry name" value="Histone, subunit A"/>
    <property type="match status" value="1"/>
</dbReference>
<evidence type="ECO:0000256" key="3">
    <source>
        <dbReference type="ARBA" id="ARBA00023117"/>
    </source>
</evidence>
<accession>A0A427XN45</accession>